<organism evidence="2 3">
    <name type="scientific">Alkalibacterium olivapovliticus</name>
    <dbReference type="NCBI Taxonomy" id="99907"/>
    <lineage>
        <taxon>Bacteria</taxon>
        <taxon>Bacillati</taxon>
        <taxon>Bacillota</taxon>
        <taxon>Bacilli</taxon>
        <taxon>Lactobacillales</taxon>
        <taxon>Carnobacteriaceae</taxon>
        <taxon>Alkalibacterium</taxon>
    </lineage>
</organism>
<gene>
    <name evidence="2" type="ORF">CLV38_11811</name>
</gene>
<dbReference type="SUPFAM" id="SSF54593">
    <property type="entry name" value="Glyoxalase/Bleomycin resistance protein/Dihydroxybiphenyl dioxygenase"/>
    <property type="match status" value="1"/>
</dbReference>
<accession>A0A2T0W675</accession>
<dbReference type="PANTHER" id="PTHR33990:SF1">
    <property type="entry name" value="PROTEIN YJDN"/>
    <property type="match status" value="1"/>
</dbReference>
<dbReference type="PANTHER" id="PTHR33990">
    <property type="entry name" value="PROTEIN YJDN-RELATED"/>
    <property type="match status" value="1"/>
</dbReference>
<proteinExistence type="predicted"/>
<evidence type="ECO:0000313" key="3">
    <source>
        <dbReference type="Proteomes" id="UP000238205"/>
    </source>
</evidence>
<feature type="domain" description="PhnB-like" evidence="1">
    <location>
        <begin position="4"/>
        <end position="137"/>
    </location>
</feature>
<comment type="caution">
    <text evidence="2">The sequence shown here is derived from an EMBL/GenBank/DDBJ whole genome shotgun (WGS) entry which is preliminary data.</text>
</comment>
<dbReference type="Proteomes" id="UP000238205">
    <property type="component" value="Unassembled WGS sequence"/>
</dbReference>
<protein>
    <submittedName>
        <fullName evidence="2">PhnB protein</fullName>
    </submittedName>
</protein>
<sequence>MDIKLTPYLMLNGDAKEAVEFYKDVFGAKVESIELVKDWPQEFEGEVPEGYDDHVMHAHLSFGSSSWLMLADVLPGQTYTPGSTITIMLDIKTVPIAETLYKKLTAGGEIVSALSETSYSPAYAQVKDKFGVEWQIVTEHPGMD</sequence>
<evidence type="ECO:0000259" key="1">
    <source>
        <dbReference type="Pfam" id="PF06983"/>
    </source>
</evidence>
<name>A0A2T0W675_9LACT</name>
<dbReference type="InterPro" id="IPR029068">
    <property type="entry name" value="Glyas_Bleomycin-R_OHBP_Dase"/>
</dbReference>
<keyword evidence="3" id="KW-1185">Reference proteome</keyword>
<dbReference type="OrthoDB" id="9795306at2"/>
<dbReference type="Gene3D" id="3.10.180.10">
    <property type="entry name" value="2,3-Dihydroxybiphenyl 1,2-Dioxygenase, domain 1"/>
    <property type="match status" value="1"/>
</dbReference>
<evidence type="ECO:0000313" key="2">
    <source>
        <dbReference type="EMBL" id="PRY81363.1"/>
    </source>
</evidence>
<reference evidence="2 3" key="1">
    <citation type="submission" date="2018-03" db="EMBL/GenBank/DDBJ databases">
        <title>Genomic Encyclopedia of Archaeal and Bacterial Type Strains, Phase II (KMG-II): from individual species to whole genera.</title>
        <authorList>
            <person name="Goeker M."/>
        </authorList>
    </citation>
    <scope>NUCLEOTIDE SEQUENCE [LARGE SCALE GENOMIC DNA]</scope>
    <source>
        <strain evidence="2 3">DSM 13175</strain>
    </source>
</reference>
<dbReference type="RefSeq" id="WP_106194455.1">
    <property type="nucleotide sequence ID" value="NZ_PVTO01000018.1"/>
</dbReference>
<dbReference type="EMBL" id="PVTO01000018">
    <property type="protein sequence ID" value="PRY81363.1"/>
    <property type="molecule type" value="Genomic_DNA"/>
</dbReference>
<dbReference type="Pfam" id="PF06983">
    <property type="entry name" value="3-dmu-9_3-mt"/>
    <property type="match status" value="1"/>
</dbReference>
<dbReference type="InterPro" id="IPR028973">
    <property type="entry name" value="PhnB-like"/>
</dbReference>
<dbReference type="AlphaFoldDB" id="A0A2T0W675"/>
<dbReference type="CDD" id="cd06588">
    <property type="entry name" value="PhnB_like"/>
    <property type="match status" value="1"/>
</dbReference>